<evidence type="ECO:0000256" key="2">
    <source>
        <dbReference type="ARBA" id="ARBA00022884"/>
    </source>
</evidence>
<accession>A0A327JVD6</accession>
<evidence type="ECO:0000256" key="4">
    <source>
        <dbReference type="ARBA" id="ARBA00023274"/>
    </source>
</evidence>
<dbReference type="Gene3D" id="2.170.120.20">
    <property type="entry name" value="Ribosomal protein L25, beta domain"/>
    <property type="match status" value="1"/>
</dbReference>
<evidence type="ECO:0000313" key="9">
    <source>
        <dbReference type="EMBL" id="RAI30041.1"/>
    </source>
</evidence>
<protein>
    <recommendedName>
        <fullName evidence="5">Large ribosomal subunit protein bL25</fullName>
    </recommendedName>
    <alternativeName>
        <fullName evidence="5">General stress protein CTC</fullName>
    </alternativeName>
</protein>
<feature type="compositionally biased region" description="Basic and acidic residues" evidence="6">
    <location>
        <begin position="217"/>
        <end position="227"/>
    </location>
</feature>
<dbReference type="NCBIfam" id="NF004128">
    <property type="entry name" value="PRK05618.1-2"/>
    <property type="match status" value="1"/>
</dbReference>
<dbReference type="HAMAP" id="MF_01334">
    <property type="entry name" value="Ribosomal_bL25_CTC"/>
    <property type="match status" value="1"/>
</dbReference>
<dbReference type="InterPro" id="IPR001021">
    <property type="entry name" value="Ribosomal_bL25_long"/>
</dbReference>
<dbReference type="GO" id="GO:0008097">
    <property type="term" value="F:5S rRNA binding"/>
    <property type="evidence" value="ECO:0007669"/>
    <property type="project" value="InterPro"/>
</dbReference>
<dbReference type="InterPro" id="IPR037121">
    <property type="entry name" value="Ribosomal_bL25_C"/>
</dbReference>
<dbReference type="OrthoDB" id="9806411at2"/>
<dbReference type="EMBL" id="NPEV01000001">
    <property type="protein sequence ID" value="RAI30041.1"/>
    <property type="molecule type" value="Genomic_DNA"/>
</dbReference>
<dbReference type="GO" id="GO:0003735">
    <property type="term" value="F:structural constituent of ribosome"/>
    <property type="evidence" value="ECO:0007669"/>
    <property type="project" value="InterPro"/>
</dbReference>
<comment type="function">
    <text evidence="5">This is one of the proteins that binds to the 5S RNA in the ribosome where it forms part of the central protuberance.</text>
</comment>
<feature type="domain" description="Large ribosomal subunit protein bL25 beta" evidence="8">
    <location>
        <begin position="102"/>
        <end position="187"/>
    </location>
</feature>
<evidence type="ECO:0000256" key="6">
    <source>
        <dbReference type="SAM" id="MobiDB-lite"/>
    </source>
</evidence>
<proteinExistence type="inferred from homology"/>
<feature type="domain" description="Large ribosomal subunit protein bL25 L25" evidence="7">
    <location>
        <begin position="7"/>
        <end position="94"/>
    </location>
</feature>
<dbReference type="InterPro" id="IPR020056">
    <property type="entry name" value="Rbsml_bL25/Gln-tRNA_synth_N"/>
</dbReference>
<evidence type="ECO:0000256" key="3">
    <source>
        <dbReference type="ARBA" id="ARBA00022980"/>
    </source>
</evidence>
<dbReference type="Proteomes" id="UP000249299">
    <property type="component" value="Unassembled WGS sequence"/>
</dbReference>
<keyword evidence="4 5" id="KW-0687">Ribonucleoprotein</keyword>
<dbReference type="InterPro" id="IPR020057">
    <property type="entry name" value="Ribosomal_bL25_b-dom"/>
</dbReference>
<dbReference type="InterPro" id="IPR011035">
    <property type="entry name" value="Ribosomal_bL25/Gln-tRNA_synth"/>
</dbReference>
<evidence type="ECO:0000256" key="5">
    <source>
        <dbReference type="HAMAP-Rule" id="MF_01334"/>
    </source>
</evidence>
<dbReference type="InterPro" id="IPR020930">
    <property type="entry name" value="Ribosomal_uL5_bac-type"/>
</dbReference>
<dbReference type="Gene3D" id="2.40.240.10">
    <property type="entry name" value="Ribosomal Protein L25, Chain P"/>
    <property type="match status" value="1"/>
</dbReference>
<keyword evidence="10" id="KW-1185">Reference proteome</keyword>
<feature type="compositionally biased region" description="Acidic residues" evidence="6">
    <location>
        <begin position="191"/>
        <end position="216"/>
    </location>
</feature>
<dbReference type="AlphaFoldDB" id="A0A327JVD6"/>
<evidence type="ECO:0000259" key="7">
    <source>
        <dbReference type="Pfam" id="PF01386"/>
    </source>
</evidence>
<feature type="region of interest" description="Disordered" evidence="6">
    <location>
        <begin position="185"/>
        <end position="227"/>
    </location>
</feature>
<comment type="caution">
    <text evidence="9">The sequence shown here is derived from an EMBL/GenBank/DDBJ whole genome shotgun (WGS) entry which is preliminary data.</text>
</comment>
<evidence type="ECO:0000259" key="8">
    <source>
        <dbReference type="Pfam" id="PF14693"/>
    </source>
</evidence>
<dbReference type="PANTHER" id="PTHR33284:SF1">
    <property type="entry name" value="RIBOSOMAL PROTEIN L25_GLN-TRNA SYNTHETASE, ANTI-CODON-BINDING DOMAIN-CONTAINING PROTEIN"/>
    <property type="match status" value="1"/>
</dbReference>
<evidence type="ECO:0000256" key="1">
    <source>
        <dbReference type="ARBA" id="ARBA00022730"/>
    </source>
</evidence>
<dbReference type="InterPro" id="IPR029751">
    <property type="entry name" value="Ribosomal_L25_dom"/>
</dbReference>
<dbReference type="RefSeq" id="WP_111432295.1">
    <property type="nucleotide sequence ID" value="NZ_JACIGG010000001.1"/>
</dbReference>
<reference evidence="9 10" key="1">
    <citation type="submission" date="2017-07" db="EMBL/GenBank/DDBJ databases">
        <title>Draft Genome Sequences of Select Purple Nonsulfur Bacteria.</title>
        <authorList>
            <person name="Lasarre B."/>
            <person name="Mckinlay J.B."/>
        </authorList>
    </citation>
    <scope>NUCLEOTIDE SEQUENCE [LARGE SCALE GENOMIC DNA]</scope>
    <source>
        <strain evidence="9 10">DSM 11290</strain>
    </source>
</reference>
<gene>
    <name evidence="5" type="primary">rplY</name>
    <name evidence="5" type="synonym">ctc</name>
    <name evidence="9" type="ORF">CH339_00470</name>
</gene>
<keyword evidence="2 5" id="KW-0694">RNA-binding</keyword>
<comment type="subunit">
    <text evidence="5">Part of the 50S ribosomal subunit; part of the 5S rRNA/L5/L18/L25 subcomplex. Contacts the 5S rRNA. Binds to the 5S rRNA independently of L5 and L18.</text>
</comment>
<dbReference type="NCBIfam" id="NF004612">
    <property type="entry name" value="PRK05943.1"/>
    <property type="match status" value="1"/>
</dbReference>
<dbReference type="NCBIfam" id="TIGR00731">
    <property type="entry name" value="bL25_bact_ctc"/>
    <property type="match status" value="1"/>
</dbReference>
<dbReference type="Pfam" id="PF14693">
    <property type="entry name" value="Ribosomal_TL5_C"/>
    <property type="match status" value="1"/>
</dbReference>
<dbReference type="GO" id="GO:0006412">
    <property type="term" value="P:translation"/>
    <property type="evidence" value="ECO:0007669"/>
    <property type="project" value="UniProtKB-UniRule"/>
</dbReference>
<organism evidence="9 10">
    <name type="scientific">Rhodobium orientis</name>
    <dbReference type="NCBI Taxonomy" id="34017"/>
    <lineage>
        <taxon>Bacteria</taxon>
        <taxon>Pseudomonadati</taxon>
        <taxon>Pseudomonadota</taxon>
        <taxon>Alphaproteobacteria</taxon>
        <taxon>Hyphomicrobiales</taxon>
        <taxon>Rhodobiaceae</taxon>
        <taxon>Rhodobium</taxon>
    </lineage>
</organism>
<dbReference type="PANTHER" id="PTHR33284">
    <property type="entry name" value="RIBOSOMAL PROTEIN L25/GLN-TRNA SYNTHETASE, ANTI-CODON-BINDING DOMAIN-CONTAINING PROTEIN"/>
    <property type="match status" value="1"/>
</dbReference>
<dbReference type="GO" id="GO:0022625">
    <property type="term" value="C:cytosolic large ribosomal subunit"/>
    <property type="evidence" value="ECO:0007669"/>
    <property type="project" value="TreeGrafter"/>
</dbReference>
<dbReference type="SUPFAM" id="SSF50715">
    <property type="entry name" value="Ribosomal protein L25-like"/>
    <property type="match status" value="1"/>
</dbReference>
<keyword evidence="3 5" id="KW-0689">Ribosomal protein</keyword>
<keyword evidence="1 5" id="KW-0699">rRNA-binding</keyword>
<name>A0A327JVD6_9HYPH</name>
<comment type="similarity">
    <text evidence="5">Belongs to the bacterial ribosomal protein bL25 family. CTC subfamily.</text>
</comment>
<evidence type="ECO:0000313" key="10">
    <source>
        <dbReference type="Proteomes" id="UP000249299"/>
    </source>
</evidence>
<dbReference type="Pfam" id="PF01386">
    <property type="entry name" value="Ribosomal_L25p"/>
    <property type="match status" value="1"/>
</dbReference>
<dbReference type="CDD" id="cd00495">
    <property type="entry name" value="Ribosomal_L25_TL5_CTC"/>
    <property type="match status" value="1"/>
</dbReference>
<sequence length="227" mass="24437">MSESYEIAATVRERVGKGAARALRRENKIPAVIYGDKKSPEPIAVDLKDMTMRLHGGAFMTTVATVNVDGKKSRVIPRDFQLHPVRDELLHIDFLRITKGAKLTVEVPVTFINEESSKGLKRGGVLNVVRYTVELDCPVDAIPDNLELDLAGLDLGDSIHISAVTLPEGVTPAITDRDFTIATIAAPAGLQEEEEEEAEAAEAEAEAEGEGEGGEDGSEKSEDGSEQ</sequence>